<dbReference type="GeneID" id="112283891"/>
<dbReference type="PANTHER" id="PTHR33638:SF1">
    <property type="entry name" value="SELENOPROTEIN H"/>
    <property type="match status" value="1"/>
</dbReference>
<reference evidence="2 4" key="1">
    <citation type="journal article" date="2008" name="Science">
        <title>The Physcomitrella genome reveals evolutionary insights into the conquest of land by plants.</title>
        <authorList>
            <person name="Rensing S."/>
            <person name="Lang D."/>
            <person name="Zimmer A."/>
            <person name="Terry A."/>
            <person name="Salamov A."/>
            <person name="Shapiro H."/>
            <person name="Nishiyama T."/>
            <person name="Perroud P.-F."/>
            <person name="Lindquist E."/>
            <person name="Kamisugi Y."/>
            <person name="Tanahashi T."/>
            <person name="Sakakibara K."/>
            <person name="Fujita T."/>
            <person name="Oishi K."/>
            <person name="Shin-I T."/>
            <person name="Kuroki Y."/>
            <person name="Toyoda A."/>
            <person name="Suzuki Y."/>
            <person name="Hashimoto A."/>
            <person name="Yamaguchi K."/>
            <person name="Sugano A."/>
            <person name="Kohara Y."/>
            <person name="Fujiyama A."/>
            <person name="Anterola A."/>
            <person name="Aoki S."/>
            <person name="Ashton N."/>
            <person name="Barbazuk W.B."/>
            <person name="Barker E."/>
            <person name="Bennetzen J."/>
            <person name="Bezanilla M."/>
            <person name="Blankenship R."/>
            <person name="Cho S.H."/>
            <person name="Dutcher S."/>
            <person name="Estelle M."/>
            <person name="Fawcett J.A."/>
            <person name="Gundlach H."/>
            <person name="Hanada K."/>
            <person name="Heyl A."/>
            <person name="Hicks K.A."/>
            <person name="Hugh J."/>
            <person name="Lohr M."/>
            <person name="Mayer K."/>
            <person name="Melkozernov A."/>
            <person name="Murata T."/>
            <person name="Nelson D."/>
            <person name="Pils B."/>
            <person name="Prigge M."/>
            <person name="Reiss B."/>
            <person name="Renner T."/>
            <person name="Rombauts S."/>
            <person name="Rushton P."/>
            <person name="Sanderfoot A."/>
            <person name="Schween G."/>
            <person name="Shiu S.-H."/>
            <person name="Stueber K."/>
            <person name="Theodoulou F.L."/>
            <person name="Tu H."/>
            <person name="Van de Peer Y."/>
            <person name="Verrier P.J."/>
            <person name="Waters E."/>
            <person name="Wood A."/>
            <person name="Yang L."/>
            <person name="Cove D."/>
            <person name="Cuming A."/>
            <person name="Hasebe M."/>
            <person name="Lucas S."/>
            <person name="Mishler D.B."/>
            <person name="Reski R."/>
            <person name="Grigoriev I."/>
            <person name="Quatrano R.S."/>
            <person name="Boore J.L."/>
        </authorList>
    </citation>
    <scope>NUCLEOTIDE SEQUENCE [LARGE SCALE GENOMIC DNA]</scope>
    <source>
        <strain evidence="3 4">cv. Gransden 2004</strain>
    </source>
</reference>
<evidence type="ECO:0000256" key="1">
    <source>
        <dbReference type="SAM" id="MobiDB-lite"/>
    </source>
</evidence>
<feature type="compositionally biased region" description="Basic residues" evidence="1">
    <location>
        <begin position="187"/>
        <end position="200"/>
    </location>
</feature>
<gene>
    <name evidence="3" type="primary">LOC112283891</name>
    <name evidence="2" type="ORF">PHYPA_009564</name>
</gene>
<dbReference type="RefSeq" id="XP_024378980.1">
    <property type="nucleotide sequence ID" value="XM_024523212.2"/>
</dbReference>
<sequence length="450" mass="48556">MPPKRKAPAAATKEVNDDAPAVKKRGRAKAVALPPPSRSDHEAADPPVPQRKSERKPKEIVKEVIDKPASKTKPPPKEKVVPKDKPAVKAKSVPEEKPAPKAKAAPKAKPTAKKKAAPRKTSKKANEVEDEDEGQEEEEEEEVVALKSKAPAKRKAPTARGAKKEAEVEESGDEGQKEEVAAPKSKSPAKRKAPAPRSGKKAKEEEEEEGEEDDGEDQDDDVVDAKAKSPAKRKAPVGKKKVASVREAKKAVGPKAKEEKIEDEGEAEDEEEAVAPKVETLAKRKASSVKPGKKTKEKKETEEMGSGVKPPGKGKATPPRAAKKAKNEENNSEKSESADEDGEEGTKKILESDVKSVEDAVGVKKSVIIEHCKQCNAFKIRALKVQESLKAAIPGLEVSINPEKPRRGCFEIRDSAGTIFISLQGMPRPFTKLKALDLDKTAADIVKKLT</sequence>
<protein>
    <recommendedName>
        <fullName evidence="5">Selenoprotein H</fullName>
    </recommendedName>
</protein>
<dbReference type="EnsemblPlants" id="Pp3c6_27420V3.2">
    <property type="protein sequence ID" value="Pp3c6_27420V3.2"/>
    <property type="gene ID" value="Pp3c6_27420"/>
</dbReference>
<dbReference type="STRING" id="3218.A0A2K1KHF0"/>
<feature type="compositionally biased region" description="Basic residues" evidence="1">
    <location>
        <begin position="104"/>
        <end position="123"/>
    </location>
</feature>
<evidence type="ECO:0000313" key="3">
    <source>
        <dbReference type="EnsemblPlants" id="Pp3c6_27420V3.1"/>
    </source>
</evidence>
<dbReference type="GO" id="GO:0005794">
    <property type="term" value="C:Golgi apparatus"/>
    <property type="evidence" value="ECO:0000318"/>
    <property type="project" value="GO_Central"/>
</dbReference>
<dbReference type="OMA" id="VAESCDD"/>
<dbReference type="Gramene" id="Pp3c6_27420V3.3">
    <property type="protein sequence ID" value="Pp3c6_27420V3.3"/>
    <property type="gene ID" value="Pp3c6_27420"/>
</dbReference>
<name>A0A2K1KHF0_PHYPA</name>
<dbReference type="KEGG" id="ppp:112283891"/>
<dbReference type="OrthoDB" id="1933874at2759"/>
<dbReference type="Gramene" id="Pp3c6_27420V3.1">
    <property type="protein sequence ID" value="Pp3c6_27420V3.1"/>
    <property type="gene ID" value="Pp3c6_27420"/>
</dbReference>
<dbReference type="EnsemblPlants" id="Pp3c6_27420V3.3">
    <property type="protein sequence ID" value="Pp3c6_27420V3.3"/>
    <property type="gene ID" value="Pp3c6_27420"/>
</dbReference>
<feature type="compositionally biased region" description="Acidic residues" evidence="1">
    <location>
        <begin position="128"/>
        <end position="143"/>
    </location>
</feature>
<evidence type="ECO:0000313" key="4">
    <source>
        <dbReference type="Proteomes" id="UP000006727"/>
    </source>
</evidence>
<feature type="compositionally biased region" description="Low complexity" evidence="1">
    <location>
        <begin position="309"/>
        <end position="320"/>
    </location>
</feature>
<keyword evidence="4" id="KW-1185">Reference proteome</keyword>
<dbReference type="RefSeq" id="XP_024378981.1">
    <property type="nucleotide sequence ID" value="XM_024523213.2"/>
</dbReference>
<feature type="compositionally biased region" description="Acidic residues" evidence="1">
    <location>
        <begin position="205"/>
        <end position="222"/>
    </location>
</feature>
<dbReference type="PANTHER" id="PTHR33638">
    <property type="entry name" value="SELENOPROTEIN H"/>
    <property type="match status" value="1"/>
</dbReference>
<feature type="compositionally biased region" description="Acidic residues" evidence="1">
    <location>
        <begin position="261"/>
        <end position="273"/>
    </location>
</feature>
<feature type="compositionally biased region" description="Basic and acidic residues" evidence="1">
    <location>
        <begin position="244"/>
        <end position="260"/>
    </location>
</feature>
<evidence type="ECO:0000313" key="2">
    <source>
        <dbReference type="EMBL" id="PNR53189.1"/>
    </source>
</evidence>
<feature type="region of interest" description="Disordered" evidence="1">
    <location>
        <begin position="1"/>
        <end position="350"/>
    </location>
</feature>
<dbReference type="EnsemblPlants" id="Pp3c6_27420V3.1">
    <property type="protein sequence ID" value="Pp3c6_27420V3.1"/>
    <property type="gene ID" value="Pp3c6_27420"/>
</dbReference>
<feature type="compositionally biased region" description="Basic residues" evidence="1">
    <location>
        <begin position="283"/>
        <end position="296"/>
    </location>
</feature>
<feature type="compositionally biased region" description="Basic residues" evidence="1">
    <location>
        <begin position="229"/>
        <end position="243"/>
    </location>
</feature>
<evidence type="ECO:0008006" key="5">
    <source>
        <dbReference type="Google" id="ProtNLM"/>
    </source>
</evidence>
<organism evidence="2">
    <name type="scientific">Physcomitrium patens</name>
    <name type="common">Spreading-leaved earth moss</name>
    <name type="synonym">Physcomitrella patens</name>
    <dbReference type="NCBI Taxonomy" id="3218"/>
    <lineage>
        <taxon>Eukaryota</taxon>
        <taxon>Viridiplantae</taxon>
        <taxon>Streptophyta</taxon>
        <taxon>Embryophyta</taxon>
        <taxon>Bryophyta</taxon>
        <taxon>Bryophytina</taxon>
        <taxon>Bryopsida</taxon>
        <taxon>Funariidae</taxon>
        <taxon>Funariales</taxon>
        <taxon>Funariaceae</taxon>
        <taxon>Physcomitrium</taxon>
    </lineage>
</organism>
<proteinExistence type="predicted"/>
<dbReference type="Gene3D" id="3.40.30.10">
    <property type="entry name" value="Glutaredoxin"/>
    <property type="match status" value="1"/>
</dbReference>
<dbReference type="InterPro" id="IPR052674">
    <property type="entry name" value="SelWTH-like"/>
</dbReference>
<dbReference type="PaxDb" id="3218-PP1S279_63V6.1"/>
<dbReference type="EMBL" id="ABEU02000006">
    <property type="protein sequence ID" value="PNR53189.1"/>
    <property type="molecule type" value="Genomic_DNA"/>
</dbReference>
<accession>A0A2K1KHF0</accession>
<feature type="compositionally biased region" description="Basic and acidic residues" evidence="1">
    <location>
        <begin position="325"/>
        <end position="337"/>
    </location>
</feature>
<reference evidence="3" key="3">
    <citation type="submission" date="2020-12" db="UniProtKB">
        <authorList>
            <consortium name="EnsemblPlants"/>
        </authorList>
    </citation>
    <scope>IDENTIFICATION</scope>
</reference>
<feature type="compositionally biased region" description="Basic and acidic residues" evidence="1">
    <location>
        <begin position="56"/>
        <end position="99"/>
    </location>
</feature>
<reference evidence="2 4" key="2">
    <citation type="journal article" date="2018" name="Plant J.">
        <title>The Physcomitrella patens chromosome-scale assembly reveals moss genome structure and evolution.</title>
        <authorList>
            <person name="Lang D."/>
            <person name="Ullrich K.K."/>
            <person name="Murat F."/>
            <person name="Fuchs J."/>
            <person name="Jenkins J."/>
            <person name="Haas F.B."/>
            <person name="Piednoel M."/>
            <person name="Gundlach H."/>
            <person name="Van Bel M."/>
            <person name="Meyberg R."/>
            <person name="Vives C."/>
            <person name="Morata J."/>
            <person name="Symeonidi A."/>
            <person name="Hiss M."/>
            <person name="Muchero W."/>
            <person name="Kamisugi Y."/>
            <person name="Saleh O."/>
            <person name="Blanc G."/>
            <person name="Decker E.L."/>
            <person name="van Gessel N."/>
            <person name="Grimwood J."/>
            <person name="Hayes R.D."/>
            <person name="Graham S.W."/>
            <person name="Gunter L.E."/>
            <person name="McDaniel S.F."/>
            <person name="Hoernstein S.N.W."/>
            <person name="Larsson A."/>
            <person name="Li F.W."/>
            <person name="Perroud P.F."/>
            <person name="Phillips J."/>
            <person name="Ranjan P."/>
            <person name="Rokshar D.S."/>
            <person name="Rothfels C.J."/>
            <person name="Schneider L."/>
            <person name="Shu S."/>
            <person name="Stevenson D.W."/>
            <person name="Thummler F."/>
            <person name="Tillich M."/>
            <person name="Villarreal Aguilar J.C."/>
            <person name="Widiez T."/>
            <person name="Wong G.K."/>
            <person name="Wymore A."/>
            <person name="Zhang Y."/>
            <person name="Zimmer A.D."/>
            <person name="Quatrano R.S."/>
            <person name="Mayer K.F.X."/>
            <person name="Goodstein D."/>
            <person name="Casacuberta J.M."/>
            <person name="Vandepoele K."/>
            <person name="Reski R."/>
            <person name="Cuming A.C."/>
            <person name="Tuskan G.A."/>
            <person name="Maumus F."/>
            <person name="Salse J."/>
            <person name="Schmutz J."/>
            <person name="Rensing S.A."/>
        </authorList>
    </citation>
    <scope>NUCLEOTIDE SEQUENCE [LARGE SCALE GENOMIC DNA]</scope>
    <source>
        <strain evidence="3 4">cv. Gransden 2004</strain>
    </source>
</reference>
<dbReference type="Proteomes" id="UP000006727">
    <property type="component" value="Chromosome 6"/>
</dbReference>
<dbReference type="EnsemblPlants" id="Pp3c6_27420V3.4">
    <property type="protein sequence ID" value="Pp3c6_27420V3.4"/>
    <property type="gene ID" value="Pp3c6_27420"/>
</dbReference>
<dbReference type="AlphaFoldDB" id="A0A2K1KHF0"/>
<dbReference type="Gramene" id="Pp3c6_27420V3.4">
    <property type="protein sequence ID" value="Pp3c6_27420V3.4"/>
    <property type="gene ID" value="Pp3c6_27420"/>
</dbReference>
<dbReference type="Gramene" id="Pp3c6_27420V3.2">
    <property type="protein sequence ID" value="Pp3c6_27420V3.2"/>
    <property type="gene ID" value="Pp3c6_27420"/>
</dbReference>